<gene>
    <name evidence="1" type="ORF">PECUL_23A036639</name>
</gene>
<dbReference type="EMBL" id="OW240915">
    <property type="protein sequence ID" value="CAH2284991.1"/>
    <property type="molecule type" value="Genomic_DNA"/>
</dbReference>
<dbReference type="AlphaFoldDB" id="A0AAD1S0K7"/>
<keyword evidence="2" id="KW-1185">Reference proteome</keyword>
<reference evidence="1" key="1">
    <citation type="submission" date="2022-03" db="EMBL/GenBank/DDBJ databases">
        <authorList>
            <person name="Alioto T."/>
            <person name="Alioto T."/>
            <person name="Gomez Garrido J."/>
        </authorList>
    </citation>
    <scope>NUCLEOTIDE SEQUENCE</scope>
</reference>
<sequence>TTCKHQPSIPTSKAIRCWKSPTKPKNISLCYKAWENTIPTTTSYCKTLWETDCAIQLTNDEW</sequence>
<organism evidence="1 2">
    <name type="scientific">Pelobates cultripes</name>
    <name type="common">Western spadefoot toad</name>
    <dbReference type="NCBI Taxonomy" id="61616"/>
    <lineage>
        <taxon>Eukaryota</taxon>
        <taxon>Metazoa</taxon>
        <taxon>Chordata</taxon>
        <taxon>Craniata</taxon>
        <taxon>Vertebrata</taxon>
        <taxon>Euteleostomi</taxon>
        <taxon>Amphibia</taxon>
        <taxon>Batrachia</taxon>
        <taxon>Anura</taxon>
        <taxon>Pelobatoidea</taxon>
        <taxon>Pelobatidae</taxon>
        <taxon>Pelobates</taxon>
    </lineage>
</organism>
<name>A0AAD1S0K7_PELCU</name>
<dbReference type="Proteomes" id="UP001295444">
    <property type="component" value="Chromosome 04"/>
</dbReference>
<accession>A0AAD1S0K7</accession>
<proteinExistence type="predicted"/>
<evidence type="ECO:0000313" key="2">
    <source>
        <dbReference type="Proteomes" id="UP001295444"/>
    </source>
</evidence>
<feature type="non-terminal residue" evidence="1">
    <location>
        <position position="1"/>
    </location>
</feature>
<protein>
    <submittedName>
        <fullName evidence="1">Uncharacterized protein</fullName>
    </submittedName>
</protein>
<feature type="non-terminal residue" evidence="1">
    <location>
        <position position="62"/>
    </location>
</feature>
<evidence type="ECO:0000313" key="1">
    <source>
        <dbReference type="EMBL" id="CAH2284991.1"/>
    </source>
</evidence>